<feature type="region of interest" description="Disordered" evidence="1">
    <location>
        <begin position="945"/>
        <end position="1044"/>
    </location>
</feature>
<keyword evidence="5" id="KW-1185">Reference proteome</keyword>
<sequence length="1267" mass="135513">PADGAAGRGLRRRRLSALGCLDSHSLARGAVRDWRGGVGGGTGGRGRQEQGCRLVARATEAAFPLSSYRRWLSTCILQRVNLAARVFRSCMMRGAWGRALLVSVALISFSSAFHIQRASLLRTPRAKRTQSSATIESVEREDEVAPFRELLRDEIERPVDGEQEVITLARGSGDAGQADDVQAAKNDEKFKGSPEAVQVEQTREGEQEVIAKERSTGEVARTDGVEAVEAAKHDEKVEGSPEAGQVRERDASEGESTSVVVGDEPSPPAVSTVTTTEAKAVPDIAPPPNLAPSPSTDDIVSSSQLEERGEVMTRSSTEPEKPSTVQVEMIEKAEEAEYVGKVSTSDSEGANKVVTKVVIEPTQSSESPGTQNDAIPLNEEKTAETTIKSSAISQENGDMNSASDTTHLNDQTTESNPLPLIDEATTKPSAISQDKGDMKSASDDVATQSTEMSSEPKAAPVADLSVEAESESPKSPPLPTFTDDQTTKSNSFSWSGGKVMDMISGKDITLDPAPTSTKETQYLTQQVASPFSTLAVPSVDLNDSGVVPILFGGITFTLAVVGFVSRQTAETELVNEGQEGEGEPGPISKAVEKTKNLVQQVKDAGKAGAISYALWEALFWGVSIPLGLLAYATVEGRWLDLTNSSDLETFGFACFCYANIARFALPLRIGIALSTAPWVQENILDKFEGESSENVVTKISNEPVEAPLVTSPPTLAPSTIANGDEKGGADQVRDSLVGSSREPPTKTSTPLPAFGLSKSISSLPVSPDFDGERTPQTQALNSKRDKVTAGVAEVTSQSDKIAEEMLDSTRQRSKTKDDRFSRPLNESSSPDVSPPRTESPLQRGTPLKVDSNHPDESTTPQTALPTVGSASSSSSQISVSASDELASEMLDSSREKVTAKVNGGSTFIMPNRHINGSDSSETESPIGEDDPWTAIAKSQEAFAKANEALSSDSPISADSDIESSSSFGGFNDKIFNGQSKPATSDEQPYRSSSGESPTRVESQSLKSPKDDTSNLNGVNEAITTPQEESIRDDEADYSPPLSGLSVNGSSGVDLSPIPASFAAVDSQIQESALSKKVFDIDPSILAKKREPIIELEEYCEPGKVTDNCSEAINGFLSDVADTGKAVKDSEAEAIVGYLDSLPTQSSNSNGAAFTSYLDALSTGCVPPPPSSEAVNGYLHELKKEDGEQLEKKDYFKDREPMLSPIETISKIQKMETRLTNLESKVSLFPDEFDARIDARLDAFERRQEQRLSNEMEKIMRMLVDEKK</sequence>
<keyword evidence="2" id="KW-1133">Transmembrane helix</keyword>
<feature type="non-terminal residue" evidence="4">
    <location>
        <position position="1"/>
    </location>
</feature>
<evidence type="ECO:0000313" key="5">
    <source>
        <dbReference type="Proteomes" id="UP000266841"/>
    </source>
</evidence>
<feature type="compositionally biased region" description="Basic and acidic residues" evidence="1">
    <location>
        <begin position="723"/>
        <end position="733"/>
    </location>
</feature>
<evidence type="ECO:0000256" key="1">
    <source>
        <dbReference type="SAM" id="MobiDB-lite"/>
    </source>
</evidence>
<feature type="compositionally biased region" description="Polar residues" evidence="1">
    <location>
        <begin position="384"/>
        <end position="416"/>
    </location>
</feature>
<dbReference type="EMBL" id="AGNL01018528">
    <property type="protein sequence ID" value="EJK62943.1"/>
    <property type="molecule type" value="Genomic_DNA"/>
</dbReference>
<dbReference type="InterPro" id="IPR057486">
    <property type="entry name" value="DPC2"/>
</dbReference>
<feature type="compositionally biased region" description="Low complexity" evidence="1">
    <location>
        <begin position="950"/>
        <end position="966"/>
    </location>
</feature>
<feature type="compositionally biased region" description="Polar residues" evidence="1">
    <location>
        <begin position="361"/>
        <end position="373"/>
    </location>
</feature>
<dbReference type="AlphaFoldDB" id="K0S9U6"/>
<feature type="compositionally biased region" description="Polar residues" evidence="1">
    <location>
        <begin position="976"/>
        <end position="1006"/>
    </location>
</feature>
<keyword evidence="2" id="KW-0472">Membrane</keyword>
<gene>
    <name evidence="4" type="ORF">THAOC_16426</name>
</gene>
<feature type="region of interest" description="Disordered" evidence="1">
    <location>
        <begin position="358"/>
        <end position="493"/>
    </location>
</feature>
<feature type="compositionally biased region" description="Polar residues" evidence="1">
    <location>
        <begin position="914"/>
        <end position="923"/>
    </location>
</feature>
<accession>K0S9U6</accession>
<comment type="caution">
    <text evidence="4">The sequence shown here is derived from an EMBL/GenBank/DDBJ whole genome shotgun (WGS) entry which is preliminary data.</text>
</comment>
<feature type="compositionally biased region" description="Polar residues" evidence="1">
    <location>
        <begin position="482"/>
        <end position="493"/>
    </location>
</feature>
<feature type="compositionally biased region" description="Low complexity" evidence="1">
    <location>
        <begin position="269"/>
        <end position="278"/>
    </location>
</feature>
<evidence type="ECO:0000313" key="4">
    <source>
        <dbReference type="EMBL" id="EJK62943.1"/>
    </source>
</evidence>
<protein>
    <recommendedName>
        <fullName evidence="3">Diatom pyrenoid component 2 domain-containing protein</fullName>
    </recommendedName>
</protein>
<feature type="transmembrane region" description="Helical" evidence="2">
    <location>
        <begin position="95"/>
        <end position="115"/>
    </location>
</feature>
<dbReference type="eggNOG" id="ENOG502S883">
    <property type="taxonomic scope" value="Eukaryota"/>
</dbReference>
<feature type="compositionally biased region" description="Basic and acidic residues" evidence="1">
    <location>
        <begin position="201"/>
        <end position="252"/>
    </location>
</feature>
<proteinExistence type="predicted"/>
<keyword evidence="2" id="KW-0812">Transmembrane</keyword>
<evidence type="ECO:0000256" key="2">
    <source>
        <dbReference type="SAM" id="Phobius"/>
    </source>
</evidence>
<name>K0S9U6_THAOC</name>
<feature type="region of interest" description="Disordered" evidence="1">
    <location>
        <begin position="901"/>
        <end position="930"/>
    </location>
</feature>
<reference evidence="4 5" key="1">
    <citation type="journal article" date="2012" name="Genome Biol.">
        <title>Genome and low-iron response of an oceanic diatom adapted to chronic iron limitation.</title>
        <authorList>
            <person name="Lommer M."/>
            <person name="Specht M."/>
            <person name="Roy A.S."/>
            <person name="Kraemer L."/>
            <person name="Andreson R."/>
            <person name="Gutowska M.A."/>
            <person name="Wolf J."/>
            <person name="Bergner S.V."/>
            <person name="Schilhabel M.B."/>
            <person name="Klostermeier U.C."/>
            <person name="Beiko R.G."/>
            <person name="Rosenstiel P."/>
            <person name="Hippler M."/>
            <person name="Laroche J."/>
        </authorList>
    </citation>
    <scope>NUCLEOTIDE SEQUENCE [LARGE SCALE GENOMIC DNA]</scope>
    <source>
        <strain evidence="4 5">CCMP1005</strain>
    </source>
</reference>
<feature type="compositionally biased region" description="Low complexity" evidence="1">
    <location>
        <begin position="869"/>
        <end position="880"/>
    </location>
</feature>
<evidence type="ECO:0000259" key="3">
    <source>
        <dbReference type="Pfam" id="PF25195"/>
    </source>
</evidence>
<feature type="domain" description="Diatom pyrenoid component 2" evidence="3">
    <location>
        <begin position="1095"/>
        <end position="1188"/>
    </location>
</feature>
<dbReference type="OrthoDB" id="201045at2759"/>
<feature type="compositionally biased region" description="Basic and acidic residues" evidence="1">
    <location>
        <begin position="800"/>
        <end position="821"/>
    </location>
</feature>
<dbReference type="Proteomes" id="UP000266841">
    <property type="component" value="Unassembled WGS sequence"/>
</dbReference>
<feature type="compositionally biased region" description="Polar residues" evidence="1">
    <location>
        <begin position="1013"/>
        <end position="1027"/>
    </location>
</feature>
<feature type="compositionally biased region" description="Polar residues" evidence="1">
    <location>
        <begin position="711"/>
        <end position="721"/>
    </location>
</feature>
<feature type="compositionally biased region" description="Polar residues" evidence="1">
    <location>
        <begin position="292"/>
        <end position="304"/>
    </location>
</feature>
<feature type="compositionally biased region" description="Basic and acidic residues" evidence="1">
    <location>
        <begin position="305"/>
        <end position="321"/>
    </location>
</feature>
<organism evidence="4 5">
    <name type="scientific">Thalassiosira oceanica</name>
    <name type="common">Marine diatom</name>
    <dbReference type="NCBI Taxonomy" id="159749"/>
    <lineage>
        <taxon>Eukaryota</taxon>
        <taxon>Sar</taxon>
        <taxon>Stramenopiles</taxon>
        <taxon>Ochrophyta</taxon>
        <taxon>Bacillariophyta</taxon>
        <taxon>Coscinodiscophyceae</taxon>
        <taxon>Thalassiosirophycidae</taxon>
        <taxon>Thalassiosirales</taxon>
        <taxon>Thalassiosiraceae</taxon>
        <taxon>Thalassiosira</taxon>
    </lineage>
</organism>
<feature type="region of interest" description="Disordered" evidence="1">
    <location>
        <begin position="706"/>
        <end position="880"/>
    </location>
</feature>
<feature type="region of interest" description="Disordered" evidence="1">
    <location>
        <begin position="186"/>
        <end position="325"/>
    </location>
</feature>
<dbReference type="Pfam" id="PF25195">
    <property type="entry name" value="DPC2"/>
    <property type="match status" value="1"/>
</dbReference>